<protein>
    <submittedName>
        <fullName evidence="1">Uncharacterized protein</fullName>
    </submittedName>
</protein>
<evidence type="ECO:0000313" key="1">
    <source>
        <dbReference type="EMBL" id="PSN61699.1"/>
    </source>
</evidence>
<keyword evidence="2" id="KW-1185">Reference proteome</keyword>
<dbReference type="EMBL" id="KZ678143">
    <property type="protein sequence ID" value="PSN61699.1"/>
    <property type="molecule type" value="Genomic_DNA"/>
</dbReference>
<dbReference type="Proteomes" id="UP000240883">
    <property type="component" value="Unassembled WGS sequence"/>
</dbReference>
<dbReference type="AlphaFoldDB" id="A0A2T2N8G0"/>
<name>A0A2T2N8G0_CORCC</name>
<sequence length="259" mass="29728">MSLVPLYFVFFSIKDRYNTHIILYNSATHPHNFPLSTNYFERNPTRFTVIRHRADSARPMEKSRSSPTYDREELIKLLEDGCSERIQTFLDTNNFEFTEFADSDIGVRVGSRLGSPVYAKMPKDKSFLLSYLSEFKNIGFKKMRPCDMEKSVLLSPLFVIAYRQGYFRFYSRQMQAFIQCLLVLGDLRQTFIDFGDGEALGHVKGILSALDFWKLEVTGGAQLKEMGGAEHEDKEKKPTPLAHQCSDIMNLIGDIEKGS</sequence>
<evidence type="ECO:0000313" key="2">
    <source>
        <dbReference type="Proteomes" id="UP000240883"/>
    </source>
</evidence>
<gene>
    <name evidence="1" type="ORF">BS50DRAFT_638990</name>
</gene>
<proteinExistence type="predicted"/>
<reference evidence="1 2" key="1">
    <citation type="journal article" date="2018" name="Front. Microbiol.">
        <title>Genome-Wide Analysis of Corynespora cassiicola Leaf Fall Disease Putative Effectors.</title>
        <authorList>
            <person name="Lopez D."/>
            <person name="Ribeiro S."/>
            <person name="Label P."/>
            <person name="Fumanal B."/>
            <person name="Venisse J.S."/>
            <person name="Kohler A."/>
            <person name="de Oliveira R.R."/>
            <person name="Labutti K."/>
            <person name="Lipzen A."/>
            <person name="Lail K."/>
            <person name="Bauer D."/>
            <person name="Ohm R.A."/>
            <person name="Barry K.W."/>
            <person name="Spatafora J."/>
            <person name="Grigoriev I.V."/>
            <person name="Martin F.M."/>
            <person name="Pujade-Renaud V."/>
        </authorList>
    </citation>
    <scope>NUCLEOTIDE SEQUENCE [LARGE SCALE GENOMIC DNA]</scope>
    <source>
        <strain evidence="1 2">Philippines</strain>
    </source>
</reference>
<accession>A0A2T2N8G0</accession>
<organism evidence="1 2">
    <name type="scientific">Corynespora cassiicola Philippines</name>
    <dbReference type="NCBI Taxonomy" id="1448308"/>
    <lineage>
        <taxon>Eukaryota</taxon>
        <taxon>Fungi</taxon>
        <taxon>Dikarya</taxon>
        <taxon>Ascomycota</taxon>
        <taxon>Pezizomycotina</taxon>
        <taxon>Dothideomycetes</taxon>
        <taxon>Pleosporomycetidae</taxon>
        <taxon>Pleosporales</taxon>
        <taxon>Corynesporascaceae</taxon>
        <taxon>Corynespora</taxon>
    </lineage>
</organism>